<dbReference type="PANTHER" id="PTHR13822:SF10">
    <property type="entry name" value="ATP SYNTHASE EPSILON CHAIN, CHLOROPLASTIC"/>
    <property type="match status" value="1"/>
</dbReference>
<dbReference type="InterPro" id="IPR036771">
    <property type="entry name" value="ATPsynth_dsu/esu_N"/>
</dbReference>
<evidence type="ECO:0000256" key="5">
    <source>
        <dbReference type="ARBA" id="ARBA00023136"/>
    </source>
</evidence>
<dbReference type="NCBIfam" id="TIGR01216">
    <property type="entry name" value="ATP_synt_epsi"/>
    <property type="match status" value="1"/>
</dbReference>
<evidence type="ECO:0000313" key="13">
    <source>
        <dbReference type="Proteomes" id="UP001189429"/>
    </source>
</evidence>
<dbReference type="PANTHER" id="PTHR13822">
    <property type="entry name" value="ATP SYNTHASE DELTA/EPSILON CHAIN"/>
    <property type="match status" value="1"/>
</dbReference>
<evidence type="ECO:0000256" key="9">
    <source>
        <dbReference type="SAM" id="MobiDB-lite"/>
    </source>
</evidence>
<proteinExistence type="inferred from homology"/>
<dbReference type="InterPro" id="IPR001469">
    <property type="entry name" value="ATP_synth_F1_dsu/esu"/>
</dbReference>
<feature type="coiled-coil region" evidence="8">
    <location>
        <begin position="159"/>
        <end position="186"/>
    </location>
</feature>
<keyword evidence="5" id="KW-0472">Membrane</keyword>
<dbReference type="Pfam" id="PF02823">
    <property type="entry name" value="ATP-synt_DE_N"/>
    <property type="match status" value="1"/>
</dbReference>
<feature type="region of interest" description="Disordered" evidence="9">
    <location>
        <begin position="35"/>
        <end position="59"/>
    </location>
</feature>
<dbReference type="Gene3D" id="2.60.15.10">
    <property type="entry name" value="F0F1 ATP synthase delta/epsilon subunit, N-terminal"/>
    <property type="match status" value="1"/>
</dbReference>
<accession>A0ABN9U6M5</accession>
<feature type="chain" id="PRO_5047046984" description="ATP synthase F1 complex delta/epsilon subunit N-terminal domain-containing protein" evidence="10">
    <location>
        <begin position="24"/>
        <end position="209"/>
    </location>
</feature>
<keyword evidence="10" id="KW-0732">Signal</keyword>
<keyword evidence="3" id="KW-0813">Transport</keyword>
<dbReference type="CDD" id="cd12152">
    <property type="entry name" value="F1-ATPase_delta"/>
    <property type="match status" value="1"/>
</dbReference>
<keyword evidence="8" id="KW-0175">Coiled coil</keyword>
<keyword evidence="7" id="KW-0066">ATP synthesis</keyword>
<comment type="similarity">
    <text evidence="2">Belongs to the ATPase epsilon chain family.</text>
</comment>
<evidence type="ECO:0000256" key="1">
    <source>
        <dbReference type="ARBA" id="ARBA00004170"/>
    </source>
</evidence>
<keyword evidence="4" id="KW-0406">Ion transport</keyword>
<dbReference type="InterPro" id="IPR020546">
    <property type="entry name" value="ATP_synth_F1_dsu/esu_N"/>
</dbReference>
<dbReference type="HAMAP" id="MF_00530">
    <property type="entry name" value="ATP_synth_epsil_bac"/>
    <property type="match status" value="1"/>
</dbReference>
<dbReference type="EMBL" id="CAUYUJ010015436">
    <property type="protein sequence ID" value="CAK0853905.1"/>
    <property type="molecule type" value="Genomic_DNA"/>
</dbReference>
<evidence type="ECO:0000256" key="6">
    <source>
        <dbReference type="ARBA" id="ARBA00023196"/>
    </source>
</evidence>
<comment type="subcellular location">
    <subcellularLocation>
        <location evidence="1">Membrane</location>
        <topology evidence="1">Peripheral membrane protein</topology>
    </subcellularLocation>
</comment>
<comment type="caution">
    <text evidence="12">The sequence shown here is derived from an EMBL/GenBank/DDBJ whole genome shotgun (WGS) entry which is preliminary data.</text>
</comment>
<evidence type="ECO:0000256" key="2">
    <source>
        <dbReference type="ARBA" id="ARBA00005712"/>
    </source>
</evidence>
<evidence type="ECO:0000256" key="4">
    <source>
        <dbReference type="ARBA" id="ARBA00023065"/>
    </source>
</evidence>
<evidence type="ECO:0000256" key="10">
    <source>
        <dbReference type="SAM" id="SignalP"/>
    </source>
</evidence>
<keyword evidence="6" id="KW-0139">CF(1)</keyword>
<feature type="signal peptide" evidence="10">
    <location>
        <begin position="1"/>
        <end position="23"/>
    </location>
</feature>
<feature type="domain" description="ATP synthase F1 complex delta/epsilon subunit N-terminal" evidence="11">
    <location>
        <begin position="73"/>
        <end position="148"/>
    </location>
</feature>
<evidence type="ECO:0000256" key="7">
    <source>
        <dbReference type="ARBA" id="ARBA00023310"/>
    </source>
</evidence>
<reference evidence="12" key="1">
    <citation type="submission" date="2023-10" db="EMBL/GenBank/DDBJ databases">
        <authorList>
            <person name="Chen Y."/>
            <person name="Shah S."/>
            <person name="Dougan E. K."/>
            <person name="Thang M."/>
            <person name="Chan C."/>
        </authorList>
    </citation>
    <scope>NUCLEOTIDE SEQUENCE [LARGE SCALE GENOMIC DNA]</scope>
</reference>
<name>A0ABN9U6M5_9DINO</name>
<evidence type="ECO:0000256" key="8">
    <source>
        <dbReference type="SAM" id="Coils"/>
    </source>
</evidence>
<dbReference type="Proteomes" id="UP001189429">
    <property type="component" value="Unassembled WGS sequence"/>
</dbReference>
<dbReference type="SUPFAM" id="SSF51344">
    <property type="entry name" value="Epsilon subunit of F1F0-ATP synthase N-terminal domain"/>
    <property type="match status" value="1"/>
</dbReference>
<protein>
    <recommendedName>
        <fullName evidence="11">ATP synthase F1 complex delta/epsilon subunit N-terminal domain-containing protein</fullName>
    </recommendedName>
</protein>
<evidence type="ECO:0000313" key="12">
    <source>
        <dbReference type="EMBL" id="CAK0853905.1"/>
    </source>
</evidence>
<keyword evidence="13" id="KW-1185">Reference proteome</keyword>
<sequence length="209" mass="21914">MRRLRALPCAALLGVLLPALPRAFVPGLQARAGAAGAPGRRLRPPRGLRGGVHVGRAASGADEGEDVSVDRIMLKVYTPEGENIQILTSQIVLPGVEGQLGILRGHAPMLAPVTTGLVRYKRQGKWNPLVVFGGYASVESNIVTILCTNCEKAADVPEAKEVKAALEKATAELSAAKTRKDRLSAIDKVRAASARLQATAMLSGSGRAP</sequence>
<evidence type="ECO:0000256" key="3">
    <source>
        <dbReference type="ARBA" id="ARBA00022448"/>
    </source>
</evidence>
<evidence type="ECO:0000259" key="11">
    <source>
        <dbReference type="Pfam" id="PF02823"/>
    </source>
</evidence>
<gene>
    <name evidence="12" type="ORF">PCOR1329_LOCUS45232</name>
</gene>
<organism evidence="12 13">
    <name type="scientific">Prorocentrum cordatum</name>
    <dbReference type="NCBI Taxonomy" id="2364126"/>
    <lineage>
        <taxon>Eukaryota</taxon>
        <taxon>Sar</taxon>
        <taxon>Alveolata</taxon>
        <taxon>Dinophyceae</taxon>
        <taxon>Prorocentrales</taxon>
        <taxon>Prorocentraceae</taxon>
        <taxon>Prorocentrum</taxon>
    </lineage>
</organism>